<gene>
    <name evidence="4" type="ORF">BPAE_0180g00110</name>
</gene>
<protein>
    <recommendedName>
        <fullName evidence="3">J domain-containing protein</fullName>
    </recommendedName>
</protein>
<evidence type="ECO:0000259" key="3">
    <source>
        <dbReference type="PROSITE" id="PS50076"/>
    </source>
</evidence>
<proteinExistence type="predicted"/>
<reference evidence="4 5" key="1">
    <citation type="submission" date="2017-12" db="EMBL/GenBank/DDBJ databases">
        <title>Comparative genomics of Botrytis spp.</title>
        <authorList>
            <person name="Valero-Jimenez C.A."/>
            <person name="Tapia P."/>
            <person name="Veloso J."/>
            <person name="Silva-Moreno E."/>
            <person name="Staats M."/>
            <person name="Valdes J.H."/>
            <person name="Van Kan J.A.L."/>
        </authorList>
    </citation>
    <scope>NUCLEOTIDE SEQUENCE [LARGE SCALE GENOMIC DNA]</scope>
    <source>
        <strain evidence="4 5">Bp0003</strain>
    </source>
</reference>
<feature type="compositionally biased region" description="Basic and acidic residues" evidence="1">
    <location>
        <begin position="339"/>
        <end position="353"/>
    </location>
</feature>
<organism evidence="4 5">
    <name type="scientific">Botrytis paeoniae</name>
    <dbReference type="NCBI Taxonomy" id="278948"/>
    <lineage>
        <taxon>Eukaryota</taxon>
        <taxon>Fungi</taxon>
        <taxon>Dikarya</taxon>
        <taxon>Ascomycota</taxon>
        <taxon>Pezizomycotina</taxon>
        <taxon>Leotiomycetes</taxon>
        <taxon>Helotiales</taxon>
        <taxon>Sclerotiniaceae</taxon>
        <taxon>Botrytis</taxon>
    </lineage>
</organism>
<feature type="region of interest" description="Disordered" evidence="1">
    <location>
        <begin position="315"/>
        <end position="353"/>
    </location>
</feature>
<accession>A0A4Z1FC86</accession>
<evidence type="ECO:0000256" key="1">
    <source>
        <dbReference type="SAM" id="MobiDB-lite"/>
    </source>
</evidence>
<evidence type="ECO:0000256" key="2">
    <source>
        <dbReference type="SAM" id="Phobius"/>
    </source>
</evidence>
<sequence length="653" mass="73895">MAAQRRHRSHLPSPPVSPSQQTPRPLPLPLPTEMTRYETWQTARSNSMNIKSVPVPPLARRSATAPVIGTTSDQFIDYDRISSPEPEFVPKSVVKPDVPSRYTTSYYHILGLPESPDVTTEEIEEAFQNLDYLPSNPDPLDSRLNKLKLTTFTVSNPSSHPSHGYENLERIRKTLTSSIRRRTYDHGRRAHLLHQSQLEDRERFEKNHNNSDNLSKDRERFEKMRNDCDKLSKAQKTTAQEIKAFTDDMRMRSLESELKMVRKEVAATFKRKVKNMGLSMSLDGLDEEEGVPWEEMDFGTRSSQIMGERMGLEFEFNGSGSEDDSRDEDGSEGTFSDGYQERKEPRRSEESEQIKRLEEFEELPSSAMSGLFSKMSSFELEKAPIAPEITGEVDQEKLDVKDKRISASEEAIPVPQADSSDIKTISAPTEIISKNGEETSEVKNADEKILNIPKTTPKIILEPKSDKKPMTTTSNTNKITGTSKPTTITTPITSPPPIDTDIPDLPDIPSIVEFLYPTPSPTPKAKTKKEKEKNSYKEIWEFDYNSDSECESDNDSDSDAEISLEKPEIFPCTSLSQIQPPKIHELPGSEIWELDYPNQNPSLSSTTNTIKEQEEEEIHETIILFLQFVIIFSLATAAWGWFGGGWVLNLVLV</sequence>
<feature type="compositionally biased region" description="Acidic residues" evidence="1">
    <location>
        <begin position="321"/>
        <end position="331"/>
    </location>
</feature>
<dbReference type="AlphaFoldDB" id="A0A4Z1FC86"/>
<feature type="compositionally biased region" description="Basic residues" evidence="1">
    <location>
        <begin position="1"/>
        <end position="10"/>
    </location>
</feature>
<dbReference type="InterPro" id="IPR001623">
    <property type="entry name" value="DnaJ_domain"/>
</dbReference>
<dbReference type="EMBL" id="PQXI01000180">
    <property type="protein sequence ID" value="TGO22145.1"/>
    <property type="molecule type" value="Genomic_DNA"/>
</dbReference>
<keyword evidence="2" id="KW-1133">Transmembrane helix</keyword>
<evidence type="ECO:0000313" key="5">
    <source>
        <dbReference type="Proteomes" id="UP000297910"/>
    </source>
</evidence>
<keyword evidence="2" id="KW-0472">Membrane</keyword>
<feature type="compositionally biased region" description="Low complexity" evidence="1">
    <location>
        <begin position="471"/>
        <end position="492"/>
    </location>
</feature>
<feature type="compositionally biased region" description="Low complexity" evidence="1">
    <location>
        <begin position="499"/>
        <end position="511"/>
    </location>
</feature>
<keyword evidence="2" id="KW-0812">Transmembrane</keyword>
<feature type="domain" description="J" evidence="3">
    <location>
        <begin position="105"/>
        <end position="188"/>
    </location>
</feature>
<dbReference type="Proteomes" id="UP000297910">
    <property type="component" value="Unassembled WGS sequence"/>
</dbReference>
<feature type="region of interest" description="Disordered" evidence="1">
    <location>
        <begin position="1"/>
        <end position="31"/>
    </location>
</feature>
<comment type="caution">
    <text evidence="4">The sequence shown here is derived from an EMBL/GenBank/DDBJ whole genome shotgun (WGS) entry which is preliminary data.</text>
</comment>
<evidence type="ECO:0000313" key="4">
    <source>
        <dbReference type="EMBL" id="TGO22145.1"/>
    </source>
</evidence>
<feature type="region of interest" description="Disordered" evidence="1">
    <location>
        <begin position="454"/>
        <end position="532"/>
    </location>
</feature>
<name>A0A4Z1FC86_9HELO</name>
<dbReference type="PROSITE" id="PS50076">
    <property type="entry name" value="DNAJ_2"/>
    <property type="match status" value="1"/>
</dbReference>
<keyword evidence="5" id="KW-1185">Reference proteome</keyword>
<feature type="transmembrane region" description="Helical" evidence="2">
    <location>
        <begin position="621"/>
        <end position="642"/>
    </location>
</feature>